<dbReference type="Pfam" id="PF00226">
    <property type="entry name" value="DnaJ"/>
    <property type="match status" value="1"/>
</dbReference>
<dbReference type="InterPro" id="IPR013766">
    <property type="entry name" value="Thioredoxin_domain"/>
</dbReference>
<evidence type="ECO:0000256" key="3">
    <source>
        <dbReference type="SAM" id="MobiDB-lite"/>
    </source>
</evidence>
<comment type="similarity">
    <text evidence="1">Belongs to the thioredoxin family.</text>
</comment>
<dbReference type="GO" id="GO:0005737">
    <property type="term" value="C:cytoplasm"/>
    <property type="evidence" value="ECO:0007669"/>
    <property type="project" value="UniProtKB-ARBA"/>
</dbReference>
<feature type="domain" description="PITH" evidence="6">
    <location>
        <begin position="350"/>
        <end position="548"/>
    </location>
</feature>
<evidence type="ECO:0000256" key="1">
    <source>
        <dbReference type="ARBA" id="ARBA00008987"/>
    </source>
</evidence>
<dbReference type="Proteomes" id="UP000481858">
    <property type="component" value="Unassembled WGS sequence"/>
</dbReference>
<dbReference type="Gene3D" id="2.60.120.470">
    <property type="entry name" value="PITH domain"/>
    <property type="match status" value="1"/>
</dbReference>
<protein>
    <recommendedName>
        <fullName evidence="9">DnaJ homolog subfamily C member 10</fullName>
    </recommendedName>
</protein>
<dbReference type="InParanoid" id="A0A7C8IX99"/>
<sequence length="550" mass="60525">MANTGPPPDYYRILEVSETASTQQIRDAYKRAALKTHPDRVAADSPDRATRTRKFQLVNDAYYTLSDSTRRREYDAQRRLFGRTRPKSSATANNGGPQFDDFDEEIPLGGGGNMGGPDANAFFSWAWNHFAGNKGDANTQQQARQETEDAQFADVFEEMLREEGMDEAQQQGKGTFWALAGGAAGGVLGFIAANFPGAIAGMVAGNRFGAIRDARGKSVYEVFQDLPQGDRTRLLAQLATRVFSHAVVYANWCGPCKQIAPFYEQLSRSISKPKVIAFVKINTEAQRPLAAEFAVQSLPTFILFRDGAVVEKVKGADPQGLRSLIEKLTEDVQSAGEGSSSSGSGGLAWRGADLPRGYTDISDVVDVRGLELLNADTDFSVRTLFNKSKPSSLDKGPSTSDEKDWVESDTDEQLLLFVPFNSAIKLHTLQLTSLPPTDDDDDDDDDETPMRPKTIKLFTNRPHNLGFDEADDIDPTQTIEIDEADWKSNGTVNLPLRFVRFQNITSLVIFVVDGDGDSEKVRLDRVRLIGESGEKREMGKLEKIGDEPGE</sequence>
<dbReference type="SMART" id="SM00271">
    <property type="entry name" value="DnaJ"/>
    <property type="match status" value="1"/>
</dbReference>
<keyword evidence="2" id="KW-1015">Disulfide bond</keyword>
<dbReference type="Gene3D" id="1.10.287.110">
    <property type="entry name" value="DnaJ domain"/>
    <property type="match status" value="1"/>
</dbReference>
<dbReference type="CDD" id="cd02947">
    <property type="entry name" value="TRX_family"/>
    <property type="match status" value="1"/>
</dbReference>
<evidence type="ECO:0000256" key="2">
    <source>
        <dbReference type="ARBA" id="ARBA00023157"/>
    </source>
</evidence>
<evidence type="ECO:0000313" key="7">
    <source>
        <dbReference type="EMBL" id="KAF2972980.1"/>
    </source>
</evidence>
<dbReference type="PANTHER" id="PTHR46115">
    <property type="entry name" value="THIOREDOXIN-LIKE PROTEIN 1"/>
    <property type="match status" value="1"/>
</dbReference>
<dbReference type="InterPro" id="IPR008979">
    <property type="entry name" value="Galactose-bd-like_sf"/>
</dbReference>
<dbReference type="SUPFAM" id="SSF52833">
    <property type="entry name" value="Thioredoxin-like"/>
    <property type="match status" value="1"/>
</dbReference>
<name>A0A7C8IX99_9PEZI</name>
<evidence type="ECO:0000259" key="6">
    <source>
        <dbReference type="PROSITE" id="PS51532"/>
    </source>
</evidence>
<dbReference type="CDD" id="cd06257">
    <property type="entry name" value="DnaJ"/>
    <property type="match status" value="1"/>
</dbReference>
<feature type="domain" description="J" evidence="4">
    <location>
        <begin position="9"/>
        <end position="78"/>
    </location>
</feature>
<dbReference type="InterPro" id="IPR036249">
    <property type="entry name" value="Thioredoxin-like_sf"/>
</dbReference>
<dbReference type="Pfam" id="PF06201">
    <property type="entry name" value="PITH"/>
    <property type="match status" value="1"/>
</dbReference>
<dbReference type="AlphaFoldDB" id="A0A7C8IX99"/>
<feature type="region of interest" description="Disordered" evidence="3">
    <location>
        <begin position="80"/>
        <end position="101"/>
    </location>
</feature>
<dbReference type="Pfam" id="PF00085">
    <property type="entry name" value="Thioredoxin"/>
    <property type="match status" value="1"/>
</dbReference>
<reference evidence="7 8" key="1">
    <citation type="submission" date="2019-12" db="EMBL/GenBank/DDBJ databases">
        <title>Draft genome sequence of the ascomycete Xylaria multiplex DSM 110363.</title>
        <authorList>
            <person name="Buettner E."/>
            <person name="Kellner H."/>
        </authorList>
    </citation>
    <scope>NUCLEOTIDE SEQUENCE [LARGE SCALE GENOMIC DNA]</scope>
    <source>
        <strain evidence="7 8">DSM 110363</strain>
    </source>
</reference>
<accession>A0A7C8IX99</accession>
<dbReference type="InterPro" id="IPR036869">
    <property type="entry name" value="J_dom_sf"/>
</dbReference>
<feature type="compositionally biased region" description="Polar residues" evidence="3">
    <location>
        <begin position="87"/>
        <end position="96"/>
    </location>
</feature>
<evidence type="ECO:0000313" key="8">
    <source>
        <dbReference type="Proteomes" id="UP000481858"/>
    </source>
</evidence>
<evidence type="ECO:0000259" key="5">
    <source>
        <dbReference type="PROSITE" id="PS51352"/>
    </source>
</evidence>
<gene>
    <name evidence="7" type="ORF">GQX73_g648</name>
</gene>
<keyword evidence="8" id="KW-1185">Reference proteome</keyword>
<dbReference type="EMBL" id="WUBL01000003">
    <property type="protein sequence ID" value="KAF2972980.1"/>
    <property type="molecule type" value="Genomic_DNA"/>
</dbReference>
<dbReference type="InterPro" id="IPR010400">
    <property type="entry name" value="PITH_dom"/>
</dbReference>
<dbReference type="PROSITE" id="PS50076">
    <property type="entry name" value="DNAJ_2"/>
    <property type="match status" value="1"/>
</dbReference>
<dbReference type="Gene3D" id="3.40.30.10">
    <property type="entry name" value="Glutaredoxin"/>
    <property type="match status" value="1"/>
</dbReference>
<feature type="domain" description="Thioredoxin" evidence="5">
    <location>
        <begin position="189"/>
        <end position="330"/>
    </location>
</feature>
<dbReference type="SUPFAM" id="SSF49785">
    <property type="entry name" value="Galactose-binding domain-like"/>
    <property type="match status" value="1"/>
</dbReference>
<feature type="region of interest" description="Disordered" evidence="3">
    <location>
        <begin position="432"/>
        <end position="452"/>
    </location>
</feature>
<dbReference type="InterPro" id="IPR037047">
    <property type="entry name" value="PITH_dom_sf"/>
</dbReference>
<dbReference type="InterPro" id="IPR001623">
    <property type="entry name" value="DnaJ_domain"/>
</dbReference>
<dbReference type="PROSITE" id="PS51532">
    <property type="entry name" value="PITH"/>
    <property type="match status" value="1"/>
</dbReference>
<dbReference type="PROSITE" id="PS51352">
    <property type="entry name" value="THIOREDOXIN_2"/>
    <property type="match status" value="1"/>
</dbReference>
<dbReference type="OrthoDB" id="2121326at2759"/>
<evidence type="ECO:0000259" key="4">
    <source>
        <dbReference type="PROSITE" id="PS50076"/>
    </source>
</evidence>
<dbReference type="PRINTS" id="PR00625">
    <property type="entry name" value="JDOMAIN"/>
</dbReference>
<organism evidence="7 8">
    <name type="scientific">Xylaria multiplex</name>
    <dbReference type="NCBI Taxonomy" id="323545"/>
    <lineage>
        <taxon>Eukaryota</taxon>
        <taxon>Fungi</taxon>
        <taxon>Dikarya</taxon>
        <taxon>Ascomycota</taxon>
        <taxon>Pezizomycotina</taxon>
        <taxon>Sordariomycetes</taxon>
        <taxon>Xylariomycetidae</taxon>
        <taxon>Xylariales</taxon>
        <taxon>Xylariaceae</taxon>
        <taxon>Xylaria</taxon>
    </lineage>
</organism>
<evidence type="ECO:0008006" key="9">
    <source>
        <dbReference type="Google" id="ProtNLM"/>
    </source>
</evidence>
<proteinExistence type="inferred from homology"/>
<dbReference type="SUPFAM" id="SSF46565">
    <property type="entry name" value="Chaperone J-domain"/>
    <property type="match status" value="1"/>
</dbReference>
<feature type="compositionally biased region" description="Acidic residues" evidence="3">
    <location>
        <begin position="437"/>
        <end position="447"/>
    </location>
</feature>
<comment type="caution">
    <text evidence="7">The sequence shown here is derived from an EMBL/GenBank/DDBJ whole genome shotgun (WGS) entry which is preliminary data.</text>
</comment>